<dbReference type="PANTHER" id="PTHR35342">
    <property type="entry name" value="TRICARBOXYLIC TRANSPORT PROTEIN"/>
    <property type="match status" value="1"/>
</dbReference>
<name>A0ABR7T3W2_HELCL</name>
<keyword evidence="1" id="KW-1133">Transmembrane helix</keyword>
<dbReference type="EMBL" id="JACVHF010000005">
    <property type="protein sequence ID" value="MBC9784361.1"/>
    <property type="molecule type" value="Genomic_DNA"/>
</dbReference>
<evidence type="ECO:0000259" key="2">
    <source>
        <dbReference type="Pfam" id="PF01970"/>
    </source>
</evidence>
<reference evidence="3 4" key="1">
    <citation type="submission" date="2020-07" db="EMBL/GenBank/DDBJ databases">
        <title>Draft whole-genome sequence of Heliobacterium chlorum DSM 3682, type strain.</title>
        <authorList>
            <person name="Kyndt J.A."/>
            <person name="Meyer T.E."/>
            <person name="Imhoff J.F."/>
        </authorList>
    </citation>
    <scope>NUCLEOTIDE SEQUENCE [LARGE SCALE GENOMIC DNA]</scope>
    <source>
        <strain evidence="3 4">DSM 3682</strain>
    </source>
</reference>
<feature type="transmembrane region" description="Helical" evidence="1">
    <location>
        <begin position="461"/>
        <end position="485"/>
    </location>
</feature>
<sequence>MDVFQPLLQGFATALTPQNLCFGFIGCVLGTLVGVLPGIGPTSAIAMLLPLTLILDPTPAIIMLSGIYYGAMYGGSTTAILVNIPGEISSAPTALDGYAMAKKGRAGPALAISAISSFVAGTLSLVGLTFFAPTLAQLALHFGPPEYFALMLLALSVVINLSGKSLIKGLISAVAGFFVAMVGMDPITGIARFTFGSVELMSGIDFVSVIIGLFAIAEVLSTWEAQVTPVIRTKLTGLMPTKEDLRETFPAMLRSTVIGFFLGLLPGCSPGVTAFIAYDTEKRFSRVPETFGQGQIAGVAAAEGANNATTSGGFVPLLSFGIPSGPALAVLLGGFMMYGLQPGPTLFEKNAPFVWALIASMYIGNVMLIILNLPLIGLWARLVKVPYPLLAPIILISSFIGAYSVRNKMMDVWLAIAFGLIGWLMRKLEIPSVPLILTTILAGMLETSIKQTLSMGDMGIYLLFTRPISLTICILALLLTISSLYGRYKKISLPGDDEEFSSESIEYPEVFEKKSPVLVKPRRYLHAPKAVYLVREHDRSRNVAKCGSLRMRQAGEQVQR</sequence>
<feature type="transmembrane region" description="Helical" evidence="1">
    <location>
        <begin position="432"/>
        <end position="449"/>
    </location>
</feature>
<dbReference type="RefSeq" id="WP_188039472.1">
    <property type="nucleotide sequence ID" value="NZ_JACVHF010000005.1"/>
</dbReference>
<dbReference type="InterPro" id="IPR002823">
    <property type="entry name" value="DUF112_TM"/>
</dbReference>
<feature type="transmembrane region" description="Helical" evidence="1">
    <location>
        <begin position="352"/>
        <end position="379"/>
    </location>
</feature>
<feature type="transmembrane region" description="Helical" evidence="1">
    <location>
        <begin position="170"/>
        <end position="191"/>
    </location>
</feature>
<proteinExistence type="predicted"/>
<keyword evidence="4" id="KW-1185">Reference proteome</keyword>
<feature type="transmembrane region" description="Helical" evidence="1">
    <location>
        <begin position="147"/>
        <end position="163"/>
    </location>
</feature>
<gene>
    <name evidence="3" type="ORF">H1S01_07530</name>
</gene>
<accession>A0ABR7T3W2</accession>
<dbReference type="Pfam" id="PF01970">
    <property type="entry name" value="TctA"/>
    <property type="match status" value="1"/>
</dbReference>
<feature type="transmembrane region" description="Helical" evidence="1">
    <location>
        <begin position="317"/>
        <end position="340"/>
    </location>
</feature>
<feature type="transmembrane region" description="Helical" evidence="1">
    <location>
        <begin position="385"/>
        <end position="403"/>
    </location>
</feature>
<evidence type="ECO:0000313" key="3">
    <source>
        <dbReference type="EMBL" id="MBC9784361.1"/>
    </source>
</evidence>
<evidence type="ECO:0000256" key="1">
    <source>
        <dbReference type="SAM" id="Phobius"/>
    </source>
</evidence>
<protein>
    <submittedName>
        <fullName evidence="3">Tripartite tricarboxylate transporter permease</fullName>
    </submittedName>
</protein>
<feature type="transmembrane region" description="Helical" evidence="1">
    <location>
        <begin position="109"/>
        <end position="135"/>
    </location>
</feature>
<feature type="transmembrane region" description="Helical" evidence="1">
    <location>
        <begin position="20"/>
        <end position="39"/>
    </location>
</feature>
<dbReference type="PANTHER" id="PTHR35342:SF5">
    <property type="entry name" value="TRICARBOXYLIC TRANSPORT PROTEIN"/>
    <property type="match status" value="1"/>
</dbReference>
<feature type="transmembrane region" description="Helical" evidence="1">
    <location>
        <begin position="256"/>
        <end position="278"/>
    </location>
</feature>
<comment type="caution">
    <text evidence="3">The sequence shown here is derived from an EMBL/GenBank/DDBJ whole genome shotgun (WGS) entry which is preliminary data.</text>
</comment>
<evidence type="ECO:0000313" key="4">
    <source>
        <dbReference type="Proteomes" id="UP000617402"/>
    </source>
</evidence>
<feature type="domain" description="DUF112" evidence="2">
    <location>
        <begin position="20"/>
        <end position="437"/>
    </location>
</feature>
<organism evidence="3 4">
    <name type="scientific">Heliobacterium chlorum</name>
    <dbReference type="NCBI Taxonomy" id="2698"/>
    <lineage>
        <taxon>Bacteria</taxon>
        <taxon>Bacillati</taxon>
        <taxon>Bacillota</taxon>
        <taxon>Clostridia</taxon>
        <taxon>Eubacteriales</taxon>
        <taxon>Heliobacteriaceae</taxon>
        <taxon>Heliobacterium</taxon>
    </lineage>
</organism>
<keyword evidence="1" id="KW-0812">Transmembrane</keyword>
<feature type="transmembrane region" description="Helical" evidence="1">
    <location>
        <begin position="203"/>
        <end position="223"/>
    </location>
</feature>
<keyword evidence="1" id="KW-0472">Membrane</keyword>
<dbReference type="Proteomes" id="UP000617402">
    <property type="component" value="Unassembled WGS sequence"/>
</dbReference>